<dbReference type="Pfam" id="PF00379">
    <property type="entry name" value="Chitin_bind_4"/>
    <property type="match status" value="1"/>
</dbReference>
<dbReference type="PROSITE" id="PS00233">
    <property type="entry name" value="CHIT_BIND_RR_1"/>
    <property type="match status" value="1"/>
</dbReference>
<name>A0A8J2KHI8_9HEXA</name>
<keyword evidence="1 2" id="KW-0193">Cuticle</keyword>
<feature type="region of interest" description="Disordered" evidence="3">
    <location>
        <begin position="1"/>
        <end position="28"/>
    </location>
</feature>
<dbReference type="EMBL" id="CAJVCH010324054">
    <property type="protein sequence ID" value="CAG7786725.1"/>
    <property type="molecule type" value="Genomic_DNA"/>
</dbReference>
<dbReference type="Proteomes" id="UP000708208">
    <property type="component" value="Unassembled WGS sequence"/>
</dbReference>
<feature type="compositionally biased region" description="Low complexity" evidence="3">
    <location>
        <begin position="161"/>
        <end position="183"/>
    </location>
</feature>
<dbReference type="InterPro" id="IPR031311">
    <property type="entry name" value="CHIT_BIND_RR_consensus"/>
</dbReference>
<feature type="compositionally biased region" description="Gly residues" evidence="3">
    <location>
        <begin position="123"/>
        <end position="135"/>
    </location>
</feature>
<evidence type="ECO:0000313" key="5">
    <source>
        <dbReference type="Proteomes" id="UP000708208"/>
    </source>
</evidence>
<keyword evidence="5" id="KW-1185">Reference proteome</keyword>
<organism evidence="4 5">
    <name type="scientific">Allacma fusca</name>
    <dbReference type="NCBI Taxonomy" id="39272"/>
    <lineage>
        <taxon>Eukaryota</taxon>
        <taxon>Metazoa</taxon>
        <taxon>Ecdysozoa</taxon>
        <taxon>Arthropoda</taxon>
        <taxon>Hexapoda</taxon>
        <taxon>Collembola</taxon>
        <taxon>Symphypleona</taxon>
        <taxon>Sminthuridae</taxon>
        <taxon>Allacma</taxon>
    </lineage>
</organism>
<feature type="compositionally biased region" description="Polar residues" evidence="3">
    <location>
        <begin position="200"/>
        <end position="217"/>
    </location>
</feature>
<dbReference type="GO" id="GO:0062129">
    <property type="term" value="C:chitin-based extracellular matrix"/>
    <property type="evidence" value="ECO:0007669"/>
    <property type="project" value="TreeGrafter"/>
</dbReference>
<reference evidence="4" key="1">
    <citation type="submission" date="2021-06" db="EMBL/GenBank/DDBJ databases">
        <authorList>
            <person name="Hodson N. C."/>
            <person name="Mongue J. A."/>
            <person name="Jaron S. K."/>
        </authorList>
    </citation>
    <scope>NUCLEOTIDE SEQUENCE</scope>
</reference>
<evidence type="ECO:0000256" key="3">
    <source>
        <dbReference type="SAM" id="MobiDB-lite"/>
    </source>
</evidence>
<proteinExistence type="predicted"/>
<dbReference type="PANTHER" id="PTHR10380:SF160">
    <property type="entry name" value="CUTICULAR PROTEIN 100A"/>
    <property type="match status" value="1"/>
</dbReference>
<evidence type="ECO:0000313" key="4">
    <source>
        <dbReference type="EMBL" id="CAG7786725.1"/>
    </source>
</evidence>
<feature type="non-terminal residue" evidence="4">
    <location>
        <position position="1"/>
    </location>
</feature>
<dbReference type="OrthoDB" id="6597363at2759"/>
<accession>A0A8J2KHI8</accession>
<feature type="region of interest" description="Disordered" evidence="3">
    <location>
        <begin position="117"/>
        <end position="256"/>
    </location>
</feature>
<protein>
    <submittedName>
        <fullName evidence="4">Uncharacterized protein</fullName>
    </submittedName>
</protein>
<feature type="compositionally biased region" description="Low complexity" evidence="3">
    <location>
        <begin position="136"/>
        <end position="152"/>
    </location>
</feature>
<gene>
    <name evidence="4" type="ORF">AFUS01_LOCUS25280</name>
</gene>
<dbReference type="PROSITE" id="PS51155">
    <property type="entry name" value="CHIT_BIND_RR_2"/>
    <property type="match status" value="1"/>
</dbReference>
<dbReference type="InterPro" id="IPR000618">
    <property type="entry name" value="Insect_cuticle"/>
</dbReference>
<dbReference type="InterPro" id="IPR050468">
    <property type="entry name" value="Cuticle_Struct_Prot"/>
</dbReference>
<comment type="caution">
    <text evidence="4">The sequence shown here is derived from an EMBL/GenBank/DDBJ whole genome shotgun (WGS) entry which is preliminary data.</text>
</comment>
<sequence length="298" mass="30940">PSHKAYSQHGGAYQGFSGAQHGGAAAAKPTYPQLLQDNRQLNHDGTINFQYAADNGLQQGESVDPDGTRRGFYSYIGADGKPLTVKYTAGKNGFVAEGAHLPRQPNVAAPQTKDEVVARPHGGHGGHSGHGGGAPSAGAYYGGAPSHYSAAHQGGGHHQGARQYQASPAPSPYQSSPYNSRPNYNPPSPYYDADAGRQSFGGQYQSAPQTQYTQSLPSHGGQGQGRYQGFQGASSGFGGSMHSHVNPYTPAGPAGPYQGQFDLGNGGTFSINFEPGAAQEVAYGGASGAGQQQQQRQY</sequence>
<dbReference type="AlphaFoldDB" id="A0A8J2KHI8"/>
<dbReference type="GO" id="GO:0008010">
    <property type="term" value="F:structural constituent of chitin-based larval cuticle"/>
    <property type="evidence" value="ECO:0007669"/>
    <property type="project" value="TreeGrafter"/>
</dbReference>
<evidence type="ECO:0000256" key="1">
    <source>
        <dbReference type="ARBA" id="ARBA00022460"/>
    </source>
</evidence>
<evidence type="ECO:0000256" key="2">
    <source>
        <dbReference type="PROSITE-ProRule" id="PRU00497"/>
    </source>
</evidence>
<dbReference type="PANTHER" id="PTHR10380">
    <property type="entry name" value="CUTICLE PROTEIN"/>
    <property type="match status" value="1"/>
</dbReference>